<keyword evidence="4 6" id="KW-0408">Iron</keyword>
<comment type="function">
    <text evidence="6">Binds and transfers iron-sulfur (Fe-S) clusters to target apoproteins. Can hydrolyze ATP.</text>
</comment>
<dbReference type="GO" id="GO:0140663">
    <property type="term" value="F:ATP-dependent FeS chaperone activity"/>
    <property type="evidence" value="ECO:0007669"/>
    <property type="project" value="InterPro"/>
</dbReference>
<dbReference type="PANTHER" id="PTHR42961">
    <property type="entry name" value="IRON-SULFUR PROTEIN NUBPL"/>
    <property type="match status" value="1"/>
</dbReference>
<evidence type="ECO:0000256" key="1">
    <source>
        <dbReference type="ARBA" id="ARBA00022723"/>
    </source>
</evidence>
<feature type="binding site" evidence="6">
    <location>
        <begin position="45"/>
        <end position="52"/>
    </location>
    <ligand>
        <name>ATP</name>
        <dbReference type="ChEBI" id="CHEBI:30616"/>
    </ligand>
</feature>
<proteinExistence type="inferred from homology"/>
<dbReference type="Proteomes" id="UP000236394">
    <property type="component" value="Unassembled WGS sequence"/>
</dbReference>
<gene>
    <name evidence="7" type="ORF">B7R76_01265</name>
</gene>
<sequence length="295" mass="30951">MADCSGCPSHDGCASANEGGCSTVPNFLSMTKGSSALVTVAVGSGKGGVGKSTVTALLAVILQQAGYKVGILDADITGPSMAHTFGLEHGVMQREDQVLIPARTSLDIPLMSLNLLLPNKGDPVVWRGPVIVNVIKQFWSEVEWGKLDVLLLDMPPGTGDIPLTVFQSLPVDRFLLVSTPQDLVQMIVSKAAKMAAMLNVPLLGLVENMSSVKCPDCGKVMYPFGHGKTAAAAAAVGTDFLDEMPIDPALAELIDAGKIEYLPQTTDLLQNSKAAIAALIDRKKAIIAKAEAEEN</sequence>
<dbReference type="PANTHER" id="PTHR42961:SF2">
    <property type="entry name" value="IRON-SULFUR PROTEIN NUBPL"/>
    <property type="match status" value="1"/>
</dbReference>
<dbReference type="GO" id="GO:0046872">
    <property type="term" value="F:metal ion binding"/>
    <property type="evidence" value="ECO:0007669"/>
    <property type="project" value="UniProtKB-KW"/>
</dbReference>
<dbReference type="SUPFAM" id="SSF52540">
    <property type="entry name" value="P-loop containing nucleoside triphosphate hydrolases"/>
    <property type="match status" value="1"/>
</dbReference>
<organism evidence="7 8">
    <name type="scientific">Mageeibacillus indolicus</name>
    <dbReference type="NCBI Taxonomy" id="884684"/>
    <lineage>
        <taxon>Bacteria</taxon>
        <taxon>Bacillati</taxon>
        <taxon>Bacillota</taxon>
        <taxon>Clostridia</taxon>
        <taxon>Eubacteriales</taxon>
        <taxon>Oscillospiraceae</taxon>
        <taxon>Mageeibacillus</taxon>
    </lineage>
</organism>
<dbReference type="GO" id="GO:0005524">
    <property type="term" value="F:ATP binding"/>
    <property type="evidence" value="ECO:0007669"/>
    <property type="project" value="UniProtKB-UniRule"/>
</dbReference>
<protein>
    <recommendedName>
        <fullName evidence="6">Iron-sulfur cluster carrier protein</fullName>
    </recommendedName>
</protein>
<keyword evidence="5 6" id="KW-0411">Iron-sulfur</keyword>
<dbReference type="Gene3D" id="3.40.50.300">
    <property type="entry name" value="P-loop containing nucleotide triphosphate hydrolases"/>
    <property type="match status" value="1"/>
</dbReference>
<dbReference type="PROSITE" id="PS01215">
    <property type="entry name" value="MRP"/>
    <property type="match status" value="1"/>
</dbReference>
<evidence type="ECO:0000313" key="7">
    <source>
        <dbReference type="EMBL" id="PNH19544.1"/>
    </source>
</evidence>
<dbReference type="RefSeq" id="WP_012993564.1">
    <property type="nucleotide sequence ID" value="NZ_NBZD01000001.1"/>
</dbReference>
<dbReference type="GO" id="GO:0016887">
    <property type="term" value="F:ATP hydrolysis activity"/>
    <property type="evidence" value="ECO:0007669"/>
    <property type="project" value="UniProtKB-UniRule"/>
</dbReference>
<dbReference type="FunFam" id="3.40.50.300:FF:001119">
    <property type="entry name" value="Iron-sulfur cluster carrier protein"/>
    <property type="match status" value="1"/>
</dbReference>
<comment type="caution">
    <text evidence="7">The sequence shown here is derived from an EMBL/GenBank/DDBJ whole genome shotgun (WGS) entry which is preliminary data.</text>
</comment>
<name>A0A2J8B485_9FIRM</name>
<evidence type="ECO:0000256" key="4">
    <source>
        <dbReference type="ARBA" id="ARBA00023004"/>
    </source>
</evidence>
<evidence type="ECO:0000256" key="6">
    <source>
        <dbReference type="HAMAP-Rule" id="MF_02040"/>
    </source>
</evidence>
<keyword evidence="2 6" id="KW-0547">Nucleotide-binding</keyword>
<evidence type="ECO:0000256" key="2">
    <source>
        <dbReference type="ARBA" id="ARBA00022741"/>
    </source>
</evidence>
<dbReference type="InterPro" id="IPR044304">
    <property type="entry name" value="NUBPL-like"/>
</dbReference>
<evidence type="ECO:0000256" key="3">
    <source>
        <dbReference type="ARBA" id="ARBA00022840"/>
    </source>
</evidence>
<dbReference type="AlphaFoldDB" id="A0A2J8B485"/>
<dbReference type="GO" id="GO:0016226">
    <property type="term" value="P:iron-sulfur cluster assembly"/>
    <property type="evidence" value="ECO:0007669"/>
    <property type="project" value="InterPro"/>
</dbReference>
<reference evidence="8" key="1">
    <citation type="submission" date="2017-04" db="EMBL/GenBank/DDBJ databases">
        <authorList>
            <person name="Bumgarner R.E."/>
            <person name="Fredricks D.N."/>
            <person name="Srinivasan S."/>
        </authorList>
    </citation>
    <scope>NUCLEOTIDE SEQUENCE [LARGE SCALE GENOMIC DNA]</scope>
    <source>
        <strain evidence="8">KA00405</strain>
    </source>
</reference>
<comment type="similarity">
    <text evidence="6">Belongs to the Mrp/NBP35 ATP-binding proteins family.</text>
</comment>
<dbReference type="InterPro" id="IPR019591">
    <property type="entry name" value="Mrp/NBP35_ATP-bd"/>
</dbReference>
<dbReference type="CDD" id="cd02037">
    <property type="entry name" value="Mrp_NBP35"/>
    <property type="match status" value="1"/>
</dbReference>
<dbReference type="HAMAP" id="MF_02040">
    <property type="entry name" value="Mrp_NBP35"/>
    <property type="match status" value="1"/>
</dbReference>
<keyword evidence="1 6" id="KW-0479">Metal-binding</keyword>
<keyword evidence="3 6" id="KW-0067">ATP-binding</keyword>
<comment type="subunit">
    <text evidence="6">Homodimer.</text>
</comment>
<evidence type="ECO:0000256" key="5">
    <source>
        <dbReference type="ARBA" id="ARBA00023014"/>
    </source>
</evidence>
<dbReference type="InterPro" id="IPR033756">
    <property type="entry name" value="YlxH/NBP35"/>
</dbReference>
<dbReference type="InterPro" id="IPR027417">
    <property type="entry name" value="P-loop_NTPase"/>
</dbReference>
<dbReference type="OMA" id="WIPVFAD"/>
<dbReference type="InterPro" id="IPR000808">
    <property type="entry name" value="Mrp-like_CS"/>
</dbReference>
<dbReference type="GO" id="GO:0051539">
    <property type="term" value="F:4 iron, 4 sulfur cluster binding"/>
    <property type="evidence" value="ECO:0007669"/>
    <property type="project" value="TreeGrafter"/>
</dbReference>
<keyword evidence="6" id="KW-0378">Hydrolase</keyword>
<dbReference type="EMBL" id="NBZD01000001">
    <property type="protein sequence ID" value="PNH19544.1"/>
    <property type="molecule type" value="Genomic_DNA"/>
</dbReference>
<accession>A0A2J8B485</accession>
<dbReference type="Pfam" id="PF10609">
    <property type="entry name" value="ParA"/>
    <property type="match status" value="1"/>
</dbReference>
<evidence type="ECO:0000313" key="8">
    <source>
        <dbReference type="Proteomes" id="UP000236394"/>
    </source>
</evidence>